<evidence type="ECO:0000313" key="9">
    <source>
        <dbReference type="EMBL" id="MBT0770403.1"/>
    </source>
</evidence>
<dbReference type="Proteomes" id="UP001197247">
    <property type="component" value="Unassembled WGS sequence"/>
</dbReference>
<evidence type="ECO:0000256" key="8">
    <source>
        <dbReference type="SAM" id="MobiDB-lite"/>
    </source>
</evidence>
<dbReference type="InterPro" id="IPR003369">
    <property type="entry name" value="TatA/B/E"/>
</dbReference>
<keyword evidence="4" id="KW-0653">Protein transport</keyword>
<organism evidence="9 10">
    <name type="scientific">Kineosporia corallincola</name>
    <dbReference type="NCBI Taxonomy" id="2835133"/>
    <lineage>
        <taxon>Bacteria</taxon>
        <taxon>Bacillati</taxon>
        <taxon>Actinomycetota</taxon>
        <taxon>Actinomycetes</taxon>
        <taxon>Kineosporiales</taxon>
        <taxon>Kineosporiaceae</taxon>
        <taxon>Kineosporia</taxon>
    </lineage>
</organism>
<sequence>MFGINPAEFIVLLAVAAVVLGPERLPQYAQQLARIVVELRRMAQGASRQVREELGPEFDEIDWQKLDPRQYDPRRIVREALADAWDPDDPLGLKENGYTKEGLSTDGAKPSANGAAARSSSSSSSSAPGGSEKNDDTPKPPAGTPAFDPDAT</sequence>
<evidence type="ECO:0000256" key="6">
    <source>
        <dbReference type="ARBA" id="ARBA00023010"/>
    </source>
</evidence>
<evidence type="ECO:0000256" key="4">
    <source>
        <dbReference type="ARBA" id="ARBA00022927"/>
    </source>
</evidence>
<evidence type="ECO:0000256" key="5">
    <source>
        <dbReference type="ARBA" id="ARBA00022989"/>
    </source>
</evidence>
<dbReference type="EMBL" id="JAHBAY010000006">
    <property type="protein sequence ID" value="MBT0770403.1"/>
    <property type="molecule type" value="Genomic_DNA"/>
</dbReference>
<dbReference type="RefSeq" id="WP_214156698.1">
    <property type="nucleotide sequence ID" value="NZ_JAHBAY010000006.1"/>
</dbReference>
<dbReference type="Pfam" id="PF02416">
    <property type="entry name" value="TatA_B_E"/>
    <property type="match status" value="1"/>
</dbReference>
<keyword evidence="7" id="KW-0472">Membrane</keyword>
<reference evidence="9 10" key="1">
    <citation type="submission" date="2021-05" db="EMBL/GenBank/DDBJ databases">
        <title>Kineosporia and Streptomyces sp. nov. two new marine actinobacteria isolated from Coral.</title>
        <authorList>
            <person name="Buangrab K."/>
            <person name="Sutthacheep M."/>
            <person name="Yeemin T."/>
            <person name="Harunari E."/>
            <person name="Igarashi Y."/>
            <person name="Kanchanasin P."/>
            <person name="Tanasupawat S."/>
            <person name="Phongsopitanun W."/>
        </authorList>
    </citation>
    <scope>NUCLEOTIDE SEQUENCE [LARGE SCALE GENOMIC DNA]</scope>
    <source>
        <strain evidence="9 10">J2-2</strain>
    </source>
</reference>
<protein>
    <submittedName>
        <fullName evidence="9">Sec-independent protein translocase TatB</fullName>
    </submittedName>
</protein>
<evidence type="ECO:0000256" key="1">
    <source>
        <dbReference type="ARBA" id="ARBA00004167"/>
    </source>
</evidence>
<keyword evidence="2" id="KW-0813">Transport</keyword>
<keyword evidence="10" id="KW-1185">Reference proteome</keyword>
<proteinExistence type="predicted"/>
<keyword evidence="5" id="KW-1133">Transmembrane helix</keyword>
<keyword evidence="6" id="KW-0811">Translocation</keyword>
<comment type="subcellular location">
    <subcellularLocation>
        <location evidence="1">Membrane</location>
        <topology evidence="1">Single-pass membrane protein</topology>
    </subcellularLocation>
</comment>
<evidence type="ECO:0000313" key="10">
    <source>
        <dbReference type="Proteomes" id="UP001197247"/>
    </source>
</evidence>
<dbReference type="Gene3D" id="1.20.5.3310">
    <property type="match status" value="1"/>
</dbReference>
<dbReference type="PRINTS" id="PR01506">
    <property type="entry name" value="TATBPROTEIN"/>
</dbReference>
<keyword evidence="3" id="KW-0812">Transmembrane</keyword>
<comment type="caution">
    <text evidence="9">The sequence shown here is derived from an EMBL/GenBank/DDBJ whole genome shotgun (WGS) entry which is preliminary data.</text>
</comment>
<dbReference type="PANTHER" id="PTHR33162">
    <property type="entry name" value="SEC-INDEPENDENT PROTEIN TRANSLOCASE PROTEIN TATA, CHLOROPLASTIC"/>
    <property type="match status" value="1"/>
</dbReference>
<evidence type="ECO:0000256" key="3">
    <source>
        <dbReference type="ARBA" id="ARBA00022692"/>
    </source>
</evidence>
<gene>
    <name evidence="9" type="ORF">KIH74_15780</name>
</gene>
<evidence type="ECO:0000256" key="7">
    <source>
        <dbReference type="ARBA" id="ARBA00023136"/>
    </source>
</evidence>
<feature type="compositionally biased region" description="Low complexity" evidence="8">
    <location>
        <begin position="111"/>
        <end position="131"/>
    </location>
</feature>
<accession>A0ABS5TH33</accession>
<evidence type="ECO:0000256" key="2">
    <source>
        <dbReference type="ARBA" id="ARBA00022448"/>
    </source>
</evidence>
<feature type="region of interest" description="Disordered" evidence="8">
    <location>
        <begin position="83"/>
        <end position="152"/>
    </location>
</feature>
<name>A0ABS5TH33_9ACTN</name>
<dbReference type="PANTHER" id="PTHR33162:SF1">
    <property type="entry name" value="SEC-INDEPENDENT PROTEIN TRANSLOCASE PROTEIN TATA, CHLOROPLASTIC"/>
    <property type="match status" value="1"/>
</dbReference>